<dbReference type="Proteomes" id="UP000193922">
    <property type="component" value="Unassembled WGS sequence"/>
</dbReference>
<proteinExistence type="predicted"/>
<accession>A0A1Y1W8Y5</accession>
<dbReference type="OrthoDB" id="5564063at2759"/>
<evidence type="ECO:0000256" key="1">
    <source>
        <dbReference type="SAM" id="SignalP"/>
    </source>
</evidence>
<dbReference type="EMBL" id="MCFD01000007">
    <property type="protein sequence ID" value="ORX69716.1"/>
    <property type="molecule type" value="Genomic_DNA"/>
</dbReference>
<feature type="signal peptide" evidence="1">
    <location>
        <begin position="1"/>
        <end position="23"/>
    </location>
</feature>
<dbReference type="AlphaFoldDB" id="A0A1Y1W8Y5"/>
<name>A0A1Y1W8Y5_9FUNG</name>
<dbReference type="RefSeq" id="XP_040743404.1">
    <property type="nucleotide sequence ID" value="XM_040885565.1"/>
</dbReference>
<protein>
    <submittedName>
        <fullName evidence="2">Uncharacterized protein</fullName>
    </submittedName>
</protein>
<dbReference type="GeneID" id="63802213"/>
<sequence>MKVFSWILVSGLVLSGTDKQATAAPIFKDVAHQIGYDAKQAAAAGDAVYNGLEALFSALKNLDPFKPIMYPEVAGTLGTIETFGGVISNLVSWVVKVAINYVYTSDIGNDTPYIGELIRQASAEVPPEYRSAILRMVHELSLDAID</sequence>
<keyword evidence="1" id="KW-0732">Signal</keyword>
<organism evidence="2 3">
    <name type="scientific">Linderina pennispora</name>
    <dbReference type="NCBI Taxonomy" id="61395"/>
    <lineage>
        <taxon>Eukaryota</taxon>
        <taxon>Fungi</taxon>
        <taxon>Fungi incertae sedis</taxon>
        <taxon>Zoopagomycota</taxon>
        <taxon>Kickxellomycotina</taxon>
        <taxon>Kickxellomycetes</taxon>
        <taxon>Kickxellales</taxon>
        <taxon>Kickxellaceae</taxon>
        <taxon>Linderina</taxon>
    </lineage>
</organism>
<reference evidence="2 3" key="1">
    <citation type="submission" date="2016-07" db="EMBL/GenBank/DDBJ databases">
        <title>Pervasive Adenine N6-methylation of Active Genes in Fungi.</title>
        <authorList>
            <consortium name="DOE Joint Genome Institute"/>
            <person name="Mondo S.J."/>
            <person name="Dannebaum R.O."/>
            <person name="Kuo R.C."/>
            <person name="Labutti K."/>
            <person name="Haridas S."/>
            <person name="Kuo A."/>
            <person name="Salamov A."/>
            <person name="Ahrendt S.R."/>
            <person name="Lipzen A."/>
            <person name="Sullivan W."/>
            <person name="Andreopoulos W.B."/>
            <person name="Clum A."/>
            <person name="Lindquist E."/>
            <person name="Daum C."/>
            <person name="Ramamoorthy G.K."/>
            <person name="Gryganskyi A."/>
            <person name="Culley D."/>
            <person name="Magnuson J.K."/>
            <person name="James T.Y."/>
            <person name="O'Malley M.A."/>
            <person name="Stajich J.E."/>
            <person name="Spatafora J.W."/>
            <person name="Visel A."/>
            <person name="Grigoriev I.V."/>
        </authorList>
    </citation>
    <scope>NUCLEOTIDE SEQUENCE [LARGE SCALE GENOMIC DNA]</scope>
    <source>
        <strain evidence="2 3">ATCC 12442</strain>
    </source>
</reference>
<keyword evidence="3" id="KW-1185">Reference proteome</keyword>
<comment type="caution">
    <text evidence="2">The sequence shown here is derived from an EMBL/GenBank/DDBJ whole genome shotgun (WGS) entry which is preliminary data.</text>
</comment>
<evidence type="ECO:0000313" key="3">
    <source>
        <dbReference type="Proteomes" id="UP000193922"/>
    </source>
</evidence>
<evidence type="ECO:0000313" key="2">
    <source>
        <dbReference type="EMBL" id="ORX69716.1"/>
    </source>
</evidence>
<feature type="chain" id="PRO_5012598446" evidence="1">
    <location>
        <begin position="24"/>
        <end position="146"/>
    </location>
</feature>
<gene>
    <name evidence="2" type="ORF">DL89DRAFT_257941</name>
</gene>